<sequence length="219" mass="22811">MHIPDGFLDAKTWITTTAAGAGAVAYSLRQAKLALEPKRVPLIALVGAFVFAAQMINFPIAGATSGHFLGGTMVSILFGPWIGALVMTAVLLVQAVVYQDGGITALGANVLCTGFIGCFVGYGSYMLGMKLFRGKGRAIVAWMSAWLSIVAASAGVAVLLAASGTFNLATALTAMVGWHMLIGIGEGMITMLVTGYLMERNAVMTGGGFKNERLSRNRA</sequence>
<evidence type="ECO:0000256" key="7">
    <source>
        <dbReference type="SAM" id="Phobius"/>
    </source>
</evidence>
<keyword evidence="5 7" id="KW-1133">Transmembrane helix</keyword>
<feature type="transmembrane region" description="Helical" evidence="7">
    <location>
        <begin position="42"/>
        <end position="62"/>
    </location>
</feature>
<organism evidence="8 9">
    <name type="scientific">Paenibacillus terricola</name>
    <dbReference type="NCBI Taxonomy" id="2763503"/>
    <lineage>
        <taxon>Bacteria</taxon>
        <taxon>Bacillati</taxon>
        <taxon>Bacillota</taxon>
        <taxon>Bacilli</taxon>
        <taxon>Bacillales</taxon>
        <taxon>Paenibacillaceae</taxon>
        <taxon>Paenibacillus</taxon>
    </lineage>
</organism>
<dbReference type="PANTHER" id="PTHR34229">
    <property type="entry name" value="METAL TRANSPORT PROTEIN HI_1621-RELATED"/>
    <property type="match status" value="1"/>
</dbReference>
<evidence type="ECO:0000313" key="9">
    <source>
        <dbReference type="Proteomes" id="UP000609346"/>
    </source>
</evidence>
<feature type="transmembrane region" description="Helical" evidence="7">
    <location>
        <begin position="139"/>
        <end position="164"/>
    </location>
</feature>
<dbReference type="PANTHER" id="PTHR34229:SF1">
    <property type="entry name" value="METAL TRANSPORT PROTEIN HI_1621-RELATED"/>
    <property type="match status" value="1"/>
</dbReference>
<evidence type="ECO:0000256" key="6">
    <source>
        <dbReference type="ARBA" id="ARBA00023136"/>
    </source>
</evidence>
<protein>
    <submittedName>
        <fullName evidence="8">Energy-coupling factor ABC transporter permease</fullName>
    </submittedName>
</protein>
<dbReference type="RefSeq" id="WP_191207098.1">
    <property type="nucleotide sequence ID" value="NZ_JACXZA010000012.1"/>
</dbReference>
<feature type="transmembrane region" description="Helical" evidence="7">
    <location>
        <begin position="74"/>
        <end position="97"/>
    </location>
</feature>
<keyword evidence="6 7" id="KW-0472">Membrane</keyword>
<evidence type="ECO:0000256" key="5">
    <source>
        <dbReference type="ARBA" id="ARBA00022989"/>
    </source>
</evidence>
<keyword evidence="3" id="KW-1003">Cell membrane</keyword>
<keyword evidence="4 7" id="KW-0812">Transmembrane</keyword>
<gene>
    <name evidence="8" type="ORF">H8B09_29045</name>
</gene>
<keyword evidence="2" id="KW-0813">Transport</keyword>
<evidence type="ECO:0000256" key="1">
    <source>
        <dbReference type="ARBA" id="ARBA00004651"/>
    </source>
</evidence>
<evidence type="ECO:0000256" key="3">
    <source>
        <dbReference type="ARBA" id="ARBA00022475"/>
    </source>
</evidence>
<dbReference type="InterPro" id="IPR002751">
    <property type="entry name" value="CbiM/NikMN"/>
</dbReference>
<accession>A0ABR8N5P8</accession>
<keyword evidence="9" id="KW-1185">Reference proteome</keyword>
<name>A0ABR8N5P8_9BACL</name>
<comment type="subcellular location">
    <subcellularLocation>
        <location evidence="1">Cell membrane</location>
        <topology evidence="1">Multi-pass membrane protein</topology>
    </subcellularLocation>
</comment>
<proteinExistence type="predicted"/>
<dbReference type="Gene3D" id="1.10.1760.20">
    <property type="match status" value="1"/>
</dbReference>
<feature type="transmembrane region" description="Helical" evidence="7">
    <location>
        <begin position="176"/>
        <end position="197"/>
    </location>
</feature>
<feature type="transmembrane region" description="Helical" evidence="7">
    <location>
        <begin position="103"/>
        <end position="127"/>
    </location>
</feature>
<evidence type="ECO:0000256" key="2">
    <source>
        <dbReference type="ARBA" id="ARBA00022448"/>
    </source>
</evidence>
<dbReference type="EMBL" id="JACXZA010000012">
    <property type="protein sequence ID" value="MBD3922792.1"/>
    <property type="molecule type" value="Genomic_DNA"/>
</dbReference>
<comment type="caution">
    <text evidence="8">The sequence shown here is derived from an EMBL/GenBank/DDBJ whole genome shotgun (WGS) entry which is preliminary data.</text>
</comment>
<evidence type="ECO:0000256" key="4">
    <source>
        <dbReference type="ARBA" id="ARBA00022692"/>
    </source>
</evidence>
<dbReference type="Pfam" id="PF01891">
    <property type="entry name" value="CbiM"/>
    <property type="match status" value="1"/>
</dbReference>
<dbReference type="Proteomes" id="UP000609346">
    <property type="component" value="Unassembled WGS sequence"/>
</dbReference>
<reference evidence="8 9" key="1">
    <citation type="submission" date="2020-09" db="EMBL/GenBank/DDBJ databases">
        <title>Paenibacillus sp. strain PR3 16S rRNA gene Genome sequencing and assembly.</title>
        <authorList>
            <person name="Kim J."/>
        </authorList>
    </citation>
    <scope>NUCLEOTIDE SEQUENCE [LARGE SCALE GENOMIC DNA]</scope>
    <source>
        <strain evidence="8 9">PR3</strain>
    </source>
</reference>
<evidence type="ECO:0000313" key="8">
    <source>
        <dbReference type="EMBL" id="MBD3922792.1"/>
    </source>
</evidence>